<gene>
    <name evidence="9" type="ORF">E7746_11395</name>
</gene>
<keyword evidence="4" id="KW-0472">Membrane</keyword>
<dbReference type="GO" id="GO:0009279">
    <property type="term" value="C:cell outer membrane"/>
    <property type="evidence" value="ECO:0007669"/>
    <property type="project" value="UniProtKB-SubCell"/>
</dbReference>
<name>A0A4P7VQA2_9BACT</name>
<evidence type="ECO:0000256" key="3">
    <source>
        <dbReference type="ARBA" id="ARBA00022729"/>
    </source>
</evidence>
<dbReference type="OrthoDB" id="1033921at2"/>
<evidence type="ECO:0000256" key="8">
    <source>
        <dbReference type="SAM" id="SignalP"/>
    </source>
</evidence>
<proteinExistence type="inferred from homology"/>
<dbReference type="AlphaFoldDB" id="A0A4P7VQA2"/>
<evidence type="ECO:0000313" key="10">
    <source>
        <dbReference type="Proteomes" id="UP000297031"/>
    </source>
</evidence>
<dbReference type="Gene3D" id="2.60.40.2100">
    <property type="match status" value="1"/>
</dbReference>
<feature type="signal peptide" evidence="8">
    <location>
        <begin position="1"/>
        <end position="20"/>
    </location>
</feature>
<comment type="subcellular location">
    <subcellularLocation>
        <location evidence="1">Cell outer membrane</location>
    </subcellularLocation>
</comment>
<accession>A0A4P7VQA2</accession>
<keyword evidence="5" id="KW-0564">Palmitate</keyword>
<evidence type="ECO:0000256" key="7">
    <source>
        <dbReference type="ARBA" id="ARBA00023288"/>
    </source>
</evidence>
<sequence length="291" mass="31735">MSKVLSRILVTVYLSLLCQACITEVDVGACNNTVIRFEYLADGDEDVFPEYITSVTYCIYDSEGEIVTQATLDQNRLDEFQGVKLRLPSAGTYSLTAWGNLGGDCVLESQETLSGGRVVLPGENPKTFNKLYLGKLDFDLESVDGRHEWTAPMHSVHVTLNAYIQSTSDEFSASDFMLKVGEFATGVSNSGEILGPQRIYTLGFSEGENAMLEASAWLPRFNEHTSATLEVCSAATGNRITSVDLAGYISANNIRLTGVEEAVVDILISVSGTNISIRFPGWKPKPIYPSI</sequence>
<keyword evidence="10" id="KW-1185">Reference proteome</keyword>
<feature type="chain" id="PRO_5020806740" description="FimB/Mfa2 family fimbrial subunit" evidence="8">
    <location>
        <begin position="21"/>
        <end position="291"/>
    </location>
</feature>
<evidence type="ECO:0000313" key="9">
    <source>
        <dbReference type="EMBL" id="QCD36446.1"/>
    </source>
</evidence>
<evidence type="ECO:0000256" key="6">
    <source>
        <dbReference type="ARBA" id="ARBA00023237"/>
    </source>
</evidence>
<keyword evidence="3 8" id="KW-0732">Signal</keyword>
<keyword evidence="6" id="KW-0998">Cell outer membrane</keyword>
<dbReference type="KEGG" id="mgod:E7746_11395"/>
<dbReference type="Pfam" id="PF08842">
    <property type="entry name" value="Mfa2"/>
    <property type="match status" value="1"/>
</dbReference>
<evidence type="ECO:0000256" key="5">
    <source>
        <dbReference type="ARBA" id="ARBA00023139"/>
    </source>
</evidence>
<protein>
    <recommendedName>
        <fullName evidence="11">FimB/Mfa2 family fimbrial subunit</fullName>
    </recommendedName>
</protein>
<dbReference type="RefSeq" id="WP_123395530.1">
    <property type="nucleotide sequence ID" value="NZ_CP039393.1"/>
</dbReference>
<keyword evidence="7" id="KW-0449">Lipoprotein</keyword>
<dbReference type="Proteomes" id="UP000297031">
    <property type="component" value="Chromosome"/>
</dbReference>
<evidence type="ECO:0000256" key="1">
    <source>
        <dbReference type="ARBA" id="ARBA00004442"/>
    </source>
</evidence>
<comment type="similarity">
    <text evidence="2">Belongs to the bacteroidetes fimbrillin superfamily. FimB/Mfa2 family.</text>
</comment>
<evidence type="ECO:0000256" key="2">
    <source>
        <dbReference type="ARBA" id="ARBA00007248"/>
    </source>
</evidence>
<reference evidence="9 10" key="1">
    <citation type="submission" date="2019-02" db="EMBL/GenBank/DDBJ databases">
        <title>Isolation and identification of novel species under the genus Muribaculum.</title>
        <authorList>
            <person name="Miyake S."/>
            <person name="Ding Y."/>
            <person name="Low A."/>
            <person name="Soh M."/>
            <person name="Seedorf H."/>
        </authorList>
    </citation>
    <scope>NUCLEOTIDE SEQUENCE [LARGE SCALE GENOMIC DNA]</scope>
    <source>
        <strain evidence="9 10">TLL-A4</strain>
    </source>
</reference>
<evidence type="ECO:0000256" key="4">
    <source>
        <dbReference type="ARBA" id="ARBA00023136"/>
    </source>
</evidence>
<dbReference type="InterPro" id="IPR014941">
    <property type="entry name" value="FimB/Mfa2/Mfa3"/>
</dbReference>
<organism evidence="9 10">
    <name type="scientific">Muribaculum gordoncarteri</name>
    <dbReference type="NCBI Taxonomy" id="2530390"/>
    <lineage>
        <taxon>Bacteria</taxon>
        <taxon>Pseudomonadati</taxon>
        <taxon>Bacteroidota</taxon>
        <taxon>Bacteroidia</taxon>
        <taxon>Bacteroidales</taxon>
        <taxon>Muribaculaceae</taxon>
        <taxon>Muribaculum</taxon>
    </lineage>
</organism>
<dbReference type="EMBL" id="CP039393">
    <property type="protein sequence ID" value="QCD36446.1"/>
    <property type="molecule type" value="Genomic_DNA"/>
</dbReference>
<evidence type="ECO:0008006" key="11">
    <source>
        <dbReference type="Google" id="ProtNLM"/>
    </source>
</evidence>